<keyword evidence="2" id="KW-1185">Reference proteome</keyword>
<reference evidence="3" key="2">
    <citation type="submission" date="2020-10" db="UniProtKB">
        <authorList>
            <consortium name="WormBaseParasite"/>
        </authorList>
    </citation>
    <scope>IDENTIFICATION</scope>
</reference>
<dbReference type="Proteomes" id="UP000492821">
    <property type="component" value="Unassembled WGS sequence"/>
</dbReference>
<evidence type="ECO:0000256" key="1">
    <source>
        <dbReference type="SAM" id="MobiDB-lite"/>
    </source>
</evidence>
<name>A0A7E4ZY27_PANRE</name>
<accession>A0A7E4ZY27</accession>
<organism evidence="2 3">
    <name type="scientific">Panagrellus redivivus</name>
    <name type="common">Microworm</name>
    <dbReference type="NCBI Taxonomy" id="6233"/>
    <lineage>
        <taxon>Eukaryota</taxon>
        <taxon>Metazoa</taxon>
        <taxon>Ecdysozoa</taxon>
        <taxon>Nematoda</taxon>
        <taxon>Chromadorea</taxon>
        <taxon>Rhabditida</taxon>
        <taxon>Tylenchina</taxon>
        <taxon>Panagrolaimomorpha</taxon>
        <taxon>Panagrolaimoidea</taxon>
        <taxon>Panagrolaimidae</taxon>
        <taxon>Panagrellus</taxon>
    </lineage>
</organism>
<dbReference type="AlphaFoldDB" id="A0A7E4ZY27"/>
<protein>
    <submittedName>
        <fullName evidence="3">Major sperm protein</fullName>
    </submittedName>
</protein>
<dbReference type="WBParaSite" id="Pan_g24175.t1">
    <property type="protein sequence ID" value="Pan_g24175.t1"/>
    <property type="gene ID" value="Pan_g24175"/>
</dbReference>
<evidence type="ECO:0000313" key="3">
    <source>
        <dbReference type="WBParaSite" id="Pan_g24175.t1"/>
    </source>
</evidence>
<proteinExistence type="predicted"/>
<reference evidence="2" key="1">
    <citation type="journal article" date="2013" name="Genetics">
        <title>The draft genome and transcriptome of Panagrellus redivivus are shaped by the harsh demands of a free-living lifestyle.</title>
        <authorList>
            <person name="Srinivasan J."/>
            <person name="Dillman A.R."/>
            <person name="Macchietto M.G."/>
            <person name="Heikkinen L."/>
            <person name="Lakso M."/>
            <person name="Fracchia K.M."/>
            <person name="Antoshechkin I."/>
            <person name="Mortazavi A."/>
            <person name="Wong G."/>
            <person name="Sternberg P.W."/>
        </authorList>
    </citation>
    <scope>NUCLEOTIDE SEQUENCE [LARGE SCALE GENOMIC DNA]</scope>
    <source>
        <strain evidence="2">MT8872</strain>
    </source>
</reference>
<feature type="compositionally biased region" description="Basic and acidic residues" evidence="1">
    <location>
        <begin position="181"/>
        <end position="201"/>
    </location>
</feature>
<evidence type="ECO:0000313" key="2">
    <source>
        <dbReference type="Proteomes" id="UP000492821"/>
    </source>
</evidence>
<feature type="region of interest" description="Disordered" evidence="1">
    <location>
        <begin position="128"/>
        <end position="201"/>
    </location>
</feature>
<feature type="compositionally biased region" description="Low complexity" evidence="1">
    <location>
        <begin position="154"/>
        <end position="173"/>
    </location>
</feature>
<sequence length="201" mass="21931">MSILGLYDVSYRTAHALTPKEKILKVKAGSKRKLMVLEVFSIAPPKSVKTKYGVTPCVQVTFRGADPTIMIHGTAFGRSAERITRLLSKKVRVQLSFLPDEPMKDIFDTPVQFSIKLNLDTRISCAGIEPLPTQPRSYNSNDDFHVEEDDEPVASTSAASTSAASTSSASSSSEPSTRQPSAERKSKDRSATPEQVIERAA</sequence>